<gene>
    <name evidence="3" type="ORF">FHS57_002375</name>
</gene>
<dbReference type="InterPro" id="IPR026444">
    <property type="entry name" value="Secre_tail"/>
</dbReference>
<feature type="domain" description="HYR" evidence="2">
    <location>
        <begin position="1073"/>
        <end position="1156"/>
    </location>
</feature>
<dbReference type="PANTHER" id="PTHR24273:SF32">
    <property type="entry name" value="HYALIN"/>
    <property type="match status" value="1"/>
</dbReference>
<dbReference type="PANTHER" id="PTHR24273">
    <property type="entry name" value="FI04643P-RELATED"/>
    <property type="match status" value="1"/>
</dbReference>
<accession>A0A7W5ZJM3</accession>
<reference evidence="3 4" key="1">
    <citation type="submission" date="2020-08" db="EMBL/GenBank/DDBJ databases">
        <title>Genomic Encyclopedia of Type Strains, Phase IV (KMG-IV): sequencing the most valuable type-strain genomes for metagenomic binning, comparative biology and taxonomic classification.</title>
        <authorList>
            <person name="Goeker M."/>
        </authorList>
    </citation>
    <scope>NUCLEOTIDE SEQUENCE [LARGE SCALE GENOMIC DNA]</scope>
    <source>
        <strain evidence="3 4">DSM 17976</strain>
    </source>
</reference>
<dbReference type="EMBL" id="JACIBY010000004">
    <property type="protein sequence ID" value="MBB3838370.1"/>
    <property type="molecule type" value="Genomic_DNA"/>
</dbReference>
<sequence length="1897" mass="194278">MKNIVLIFVIWVSIINVCRATTFTVSNTNDTGVGSLRQAIFDANADGSATAASPHQINFTVPNGSTITVISPFLVITNHVSINGLGVNNLTISGGGISRIFWIQNGTITIQNLTLANGYAKGGNGDGGGMGAGGAIFMHEGREGGSGSINLRLINVNLINNKAQGGDYADLLGGGGMGGNGGRNMTNINGGGGGVLGNGSIAGGSVTDASGSTPGSNGGVPIFGNGGRVITLGIAGFGGGGGSGVDNVAGFGGGGGSGVDNVAGFGGGGGNGVNNVAGFGGGGGALALAGFGGGNNNGGGMGAGGAIFVTSGRLNLMSVSFNNNAATRGNNGAKGYGGALFVFNKADNGGNAAPGSTNDPFVSMCNVTFSGNSADDDNGSRNINDDNIYASNMASLSLGLNGTGTITSNVTTVCAGESIQLSFTSSSGIAPFDIVVNGVTYNGVTSGSVFATLTEGTDFTGTTSFNLTQITDATGCAISGLAQTTTVNVNTVDAGSVGGSQEVCVGVDPQAFTSVTAGTGTGTITYRWEQSTTNCNGVFTPIPNTNSATYDPASPTQTTHYRRVTISTLNGVVCEKSSNCVDVTPDIVPPSVTCPATQTLALGTNCSAILPAYTSLAVASDNCGIKSVIQSPQVGTVISGASTVIIRVTDNRNNSASCSFTVVVVDNTPPNVTCPNTQTLSLDANCSATLPDYSSLVTRSDNCGIKSVTQSPAAGTIVSGAGNMTVTITVTDNSDNVSTCTFTVNTTDVTPPSLSCPATQTLELGANCSAILPDYRNLATASDFCGMQGVVQSPSAGTNVSGVGTMTVTIRATDINGNFTDCTFTVNVVDNTAPTITCPANISVNSTAGQCGAVVTYMAPVGSDNCSGVVTTQIAGLASGATFPVGVTTNTFRVTDGNNQTAECSFTVTVVDAEAPKITCPANITMNNTTGQCGAVVTYTAPVGSDNCSGAVTTQIAGLASGATFPVGVTTNTFRVTDGNGQTAECSFTVTVVDNEPPTVTCPATQTLALGLNCSALMPDYKNLVTQSDNCGIKSVTQSPVAGTVVSGNSTVTITVTDNSDNTSSCTFTVNVVDNTAPTITCPANITVNNTTGQCGAVVTYTAPVGSDNCSGAVTTQIAGLASGATFPVGVTTNTFRVTDANNQTAECSFTVTVVDAEAPKITCPANIVVYEGTLVTYVAPVGTDNCAGAVTTQTSGLGTGVQYPVGVTTNTFKVTAANGQTTECSFTVTVISKPTITLSTLQQTLNEGNSQVLCDTDANTVNGLQFNITSGCVVSTPVWRVQVGSGLWSDWSSNAPVSQLSNNQPHRYQAACDANRPVTYTSPIELTINYRASTPQNVSLVADGVSVNAGETKEVCNIEGNALMFNATCGAGEMLLYSVDGGEYSSAVPTQLMDGQYHNYRVRCRKSDGTVSCVETESGVMRLRIVSSSLAAPVASLNVTSGCGSPVSFSGTANCGTLTTIWYNALTNVALSSLPNQTPTETSSYYARCQAGGGCLSEKSNVVTYTVIPVGVAPAVTVSQDIVCTGTTVRISANCPAGSQTFWNTGVTASSFEVSFSNVTKQSYWAKCLFEGGCQSAESIRKDVYWNAFVVTLINIGESKSAIKTNDRSAWTSQFITRDGGPELEQSTQVNPTLYFVENANKTAPRYWTINVDACALGTNGSLTFDMLATPEMGVLRSFNTHENNAPYFMYANREGWTELYAQNHPAYGFYQDNGAGGNVYDAGLPKGLYKLGIRYWDQKGWGSIYPSTRKAQGNVLAYQEYWFRIQSKDGVGVGAAREVANGKEQEANGSGEGSVRRIESVSDNGKQITDNVSFATVLPNPVTHTLRLKVQESKGQVVQTTLSDAAGRDVLSRQFVPETNTHQEEFGVNALPAGLYFLKVTTSEKQATLKVVKVP</sequence>
<keyword evidence="4" id="KW-1185">Reference proteome</keyword>
<organism evidence="3 4">
    <name type="scientific">Runella defluvii</name>
    <dbReference type="NCBI Taxonomy" id="370973"/>
    <lineage>
        <taxon>Bacteria</taxon>
        <taxon>Pseudomonadati</taxon>
        <taxon>Bacteroidota</taxon>
        <taxon>Cytophagia</taxon>
        <taxon>Cytophagales</taxon>
        <taxon>Spirosomataceae</taxon>
        <taxon>Runella</taxon>
    </lineage>
</organism>
<dbReference type="InterPro" id="IPR003410">
    <property type="entry name" value="HYR_dom"/>
</dbReference>
<proteinExistence type="predicted"/>
<dbReference type="RefSeq" id="WP_183973749.1">
    <property type="nucleotide sequence ID" value="NZ_JACIBY010000004.1"/>
</dbReference>
<dbReference type="Proteomes" id="UP000541352">
    <property type="component" value="Unassembled WGS sequence"/>
</dbReference>
<feature type="domain" description="HYR" evidence="2">
    <location>
        <begin position="911"/>
        <end position="994"/>
    </location>
</feature>
<evidence type="ECO:0000313" key="3">
    <source>
        <dbReference type="EMBL" id="MBB3838370.1"/>
    </source>
</evidence>
<comment type="caution">
    <text evidence="3">The sequence shown here is derived from an EMBL/GenBank/DDBJ whole genome shotgun (WGS) entry which is preliminary data.</text>
</comment>
<keyword evidence="1" id="KW-0677">Repeat</keyword>
<dbReference type="NCBIfam" id="TIGR04183">
    <property type="entry name" value="Por_Secre_tail"/>
    <property type="match status" value="1"/>
</dbReference>
<feature type="domain" description="HYR" evidence="2">
    <location>
        <begin position="747"/>
        <end position="830"/>
    </location>
</feature>
<feature type="domain" description="HYR" evidence="2">
    <location>
        <begin position="585"/>
        <end position="666"/>
    </location>
</feature>
<protein>
    <recommendedName>
        <fullName evidence="2">HYR domain-containing protein</fullName>
    </recommendedName>
</protein>
<evidence type="ECO:0000313" key="4">
    <source>
        <dbReference type="Proteomes" id="UP000541352"/>
    </source>
</evidence>
<evidence type="ECO:0000256" key="1">
    <source>
        <dbReference type="ARBA" id="ARBA00022737"/>
    </source>
</evidence>
<dbReference type="Pfam" id="PF18962">
    <property type="entry name" value="Por_Secre_tail"/>
    <property type="match status" value="1"/>
</dbReference>
<name>A0A7W5ZJM3_9BACT</name>
<dbReference type="PROSITE" id="PS50825">
    <property type="entry name" value="HYR"/>
    <property type="match status" value="4"/>
</dbReference>
<evidence type="ECO:0000259" key="2">
    <source>
        <dbReference type="PROSITE" id="PS50825"/>
    </source>
</evidence>
<dbReference type="Pfam" id="PF02494">
    <property type="entry name" value="HYR"/>
    <property type="match status" value="8"/>
</dbReference>